<keyword evidence="1" id="KW-0547">Nucleotide-binding</keyword>
<keyword evidence="3" id="KW-0067">ATP-binding</keyword>
<dbReference type="GO" id="GO:0030422">
    <property type="term" value="P:siRNA processing"/>
    <property type="evidence" value="ECO:0007669"/>
    <property type="project" value="TreeGrafter"/>
</dbReference>
<protein>
    <submittedName>
        <fullName evidence="6">CLUMA_CG017453, isoform A</fullName>
    </submittedName>
</protein>
<feature type="domain" description="Helicase C-terminal" evidence="5">
    <location>
        <begin position="510"/>
        <end position="677"/>
    </location>
</feature>
<dbReference type="Pfam" id="PF00271">
    <property type="entry name" value="Helicase_C"/>
    <property type="match status" value="1"/>
</dbReference>
<dbReference type="PANTHER" id="PTHR23079">
    <property type="entry name" value="RNA-DEPENDENT RNA POLYMERASE"/>
    <property type="match status" value="1"/>
</dbReference>
<dbReference type="EMBL" id="CVRI01000063">
    <property type="protein sequence ID" value="CRL04360.1"/>
    <property type="molecule type" value="Genomic_DNA"/>
</dbReference>
<reference evidence="6 7" key="1">
    <citation type="submission" date="2015-04" db="EMBL/GenBank/DDBJ databases">
        <authorList>
            <person name="Syromyatnikov M.Y."/>
            <person name="Popov V.N."/>
        </authorList>
    </citation>
    <scope>NUCLEOTIDE SEQUENCE [LARGE SCALE GENOMIC DNA]</scope>
</reference>
<gene>
    <name evidence="6" type="ORF">CLUMA_CG017453</name>
</gene>
<feature type="domain" description="Helicase ATP-binding" evidence="4">
    <location>
        <begin position="176"/>
        <end position="340"/>
    </location>
</feature>
<dbReference type="PROSITE" id="PS51194">
    <property type="entry name" value="HELICASE_CTER"/>
    <property type="match status" value="1"/>
</dbReference>
<dbReference type="Proteomes" id="UP000183832">
    <property type="component" value="Unassembled WGS sequence"/>
</dbReference>
<sequence>MSLRCGSRNCGDTEIAHENEIAFYQDLNNGGWCLGLVSEIVSEESKLPPNISLLTLEDDRFPFAILCKRCNGKLGKVLVIAGFHDFTASFSPKHTFLVERRHSLPIRPKGYSKWKQYMDNFSKIRRITANITDFSPLVGLDTIHFHGPGDLKDIFEYGKQVAQRSNLNPRRYQWRAFVFSCLNNCLMCLPTGMGKTLIANMVMKAYHQRNPNQGQVFIVPTVVLVTQQADAFEQNTGLKAKRRSSQHPTVLWKYDDICFCTPAMFVNAVRTKQIDMNQLSVLVLDEAHEGHKSNSDYGNVVSYIIKCPLSERPRILGLTASPSGLSTTDIHPTISSLCTKLTALPFSPLIDDEKNKEDAQKVESCYVAIPKSAFEAHFEMFVFDTLEDLSKLHDFFKMHWTPIPKHIFTKYKIDIALTNLQHSKLVAYSQNDNVLLQLTMLMTKWIDALDMFTIYGPKKVIESIREYLEFTQLKNHFLPFLNPILCKIKNDLSLMENRWEIPIDSPRVGQLLNYIKMNMNEQERILVFVERRNTTERLYRRLIDDEEFAKLNPEYLYSSNNNGMDKEIQRNVLKKFNEGKCRVLISTSVLEQGLDVSSCNVVICFNGVNSTTSIIQSRGRARKDKSKFIVFVSPEKQKHVNDLSSKESQIDYVICQLMNEYKATFDSSLNQDIENYLESINETFDFNETETNEEIFSDDDDDESDDENEKKFFKLQFFNYANGDDLAEHIIANFNSKYDRLTFKKQHIEAQFSMNSSTDDELKIIKNISSHSVGSKVGNPRSWMRILSSTENFYEMNIRKGLSLKFQSLSGFHFENTKTVELDGIWEGEIMMNVEKNQIIISKYDKHFIISAFDVDNPILINDSNNQLEVFICMRNPPSFFINNEYASFDFTNRSFNLCLRSSISISSELSKELFISMQSFSLQVFHVFNLFIKHDFQRPPINMPNNDFDKNYLIKEWHDKHAAVFPPILPTHVVKAFFSIKSTMLTLVLDATIPIRFQKLNLPQVKDYNFPFEDCKPLKNYAMIGRVKVTPSRIIVQSKELIQLNRVFRFFPDPQNFLLVKFSDEYDGNPWRSEYIEKKFLNILENGFEIGGKRFIFLGCSNSQLRVGHCWFSCLDRDEVYRRIGNFPSTMIAGRKLTRLALAFASSIETVQIDSTYLNNVKPDIKHDNICFSDGIGRASPSLFKKIQEIMDIPQHVSAFQVRIGGIRGVISLYDQKEDVMFRDSMKKFESSHNMLEVLNYSRPIKLLLNRHVILLLSTFGVSDKVFLDLQYNQLTEIMESLSQDETSLSFVKSHSKIFNWERFQSNLIVQEPFFRQLLVNNATSLVSGIVEHANIEVAKGRVLMGVLDETGTLKYGEIYAHIIEDGIDMVLEGTVIVFRNPCVLPSDIRILNARRHFLPENFKQFYKNCLVIPSRGVDSHARECAGGDLDGDLYYIIWDQNFIPPNIQPPGYKVVEVATQPISSHKSTVLIGNDHKEMMKFFCDYVSKNQLGILANAHLATSDKFGMCDERSIALARYVVAETDAPKKGFTVGKVKAELLPSEYPDFMGKVDKLLYRSKTILGDLYRQASPILNILLEKKPKLHSNPNFNIDYSHSIERHYTQYCFEIQRFLKSFELDSEAELFSGTPRWRRGLYSIYKQQTHLRAIVEENVKEFWKKWLLIFEKWLNENGHNQERIVEWYNRPKSSQWPAHSFSMLAFPYVDFEEKKRKTMIEFIEGSTKRWICYNKMTWLNEWHIRFNVGQSVMSKLRGIDCHFYGSSMLGLSEDFSDIDIYAADNNMESLIKALLEIDPKAFASKKPHECVSLTFQSLPIDVTNFQGGVIKSYGLAEVFDENEGLWPALRVLIEWGRTVNIIKSGGSQGIMTVISFCHMFVYCATKQPPKLATKITPYTITRISGWIDSCEKTNCGNLIYDFLNFLRDPKNGPIVGNMKDPFNGEPLIRRDLFDELNKNANIALYILALHDGDIRKMFEFSTKKRLFKIHKQYLDPTTATELLKEQALNHIRANCNPNNCQHLTFELLNRSGCFYLEVFGEHNHLGVVENFLKKIHKNFLGYSYRKLIRNKAHHIKSATMLIPEYNHGILTQFTFAPIQTPHFMPKHTGNLLLALVMRDREKNLKWEEEEYQRYCNRFLHQLEIYESKKRNAKRGTNAWRFLGELKCTIRTGNHYLFNVPSSIINSFETITLFHIERHLSVREEELTLESENKILSEIMTYNKNTLFQPSRQQQSFEDKKPLELMQLQEWKNRIQNKASKTAHEVKPVDIKLRTDKMRHSFYPLYKYSSHDKAIEFARLNGFREVQTTLDDNYTSISILWRQRELRVLTTFDGMIKEIKYRTTRWLSTSFLREDLAGENDVRVYLQSQSMLDEDDSCLETVIAFLEGRSIFRPELMDQIKNYNATGNLTECFTSIPLIQDMFRFNWRFKTMRYIVALRKFINSSNDVILLCEVHDGIFIAETREYEWFRSHKEFVIKLNVANRSSQELCQDSYLMALKLFKATK</sequence>
<evidence type="ECO:0000259" key="5">
    <source>
        <dbReference type="PROSITE" id="PS51194"/>
    </source>
</evidence>
<dbReference type="STRING" id="568069.A0A1J1IW76"/>
<dbReference type="GO" id="GO:0003968">
    <property type="term" value="F:RNA-directed RNA polymerase activity"/>
    <property type="evidence" value="ECO:0007669"/>
    <property type="project" value="UniProtKB-KW"/>
</dbReference>
<dbReference type="InterPro" id="IPR007855">
    <property type="entry name" value="RDRP"/>
</dbReference>
<dbReference type="Gene3D" id="3.40.50.300">
    <property type="entry name" value="P-loop containing nucleotide triphosphate hydrolases"/>
    <property type="match status" value="2"/>
</dbReference>
<dbReference type="PANTHER" id="PTHR23079:SF55">
    <property type="entry name" value="RNA-DIRECTED RNA POLYMERASE"/>
    <property type="match status" value="1"/>
</dbReference>
<dbReference type="InterPro" id="IPR011545">
    <property type="entry name" value="DEAD/DEAH_box_helicase_dom"/>
</dbReference>
<dbReference type="PROSITE" id="PS00690">
    <property type="entry name" value="DEAH_ATP_HELICASE"/>
    <property type="match status" value="1"/>
</dbReference>
<accession>A0A1J1IW76</accession>
<dbReference type="InterPro" id="IPR057596">
    <property type="entry name" value="RDRP_core"/>
</dbReference>
<dbReference type="GO" id="GO:0016787">
    <property type="term" value="F:hydrolase activity"/>
    <property type="evidence" value="ECO:0007669"/>
    <property type="project" value="UniProtKB-KW"/>
</dbReference>
<keyword evidence="2" id="KW-0378">Hydrolase</keyword>
<organism evidence="6 7">
    <name type="scientific">Clunio marinus</name>
    <dbReference type="NCBI Taxonomy" id="568069"/>
    <lineage>
        <taxon>Eukaryota</taxon>
        <taxon>Metazoa</taxon>
        <taxon>Ecdysozoa</taxon>
        <taxon>Arthropoda</taxon>
        <taxon>Hexapoda</taxon>
        <taxon>Insecta</taxon>
        <taxon>Pterygota</taxon>
        <taxon>Neoptera</taxon>
        <taxon>Endopterygota</taxon>
        <taxon>Diptera</taxon>
        <taxon>Nematocera</taxon>
        <taxon>Chironomoidea</taxon>
        <taxon>Chironomidae</taxon>
        <taxon>Clunio</taxon>
    </lineage>
</organism>
<evidence type="ECO:0000259" key="4">
    <source>
        <dbReference type="PROSITE" id="PS51192"/>
    </source>
</evidence>
<dbReference type="PROSITE" id="PS51192">
    <property type="entry name" value="HELICASE_ATP_BIND_1"/>
    <property type="match status" value="1"/>
</dbReference>
<dbReference type="OrthoDB" id="6513042at2759"/>
<evidence type="ECO:0000313" key="7">
    <source>
        <dbReference type="Proteomes" id="UP000183832"/>
    </source>
</evidence>
<dbReference type="GO" id="GO:0003723">
    <property type="term" value="F:RNA binding"/>
    <property type="evidence" value="ECO:0007669"/>
    <property type="project" value="UniProtKB-KW"/>
</dbReference>
<dbReference type="SMART" id="SM00487">
    <property type="entry name" value="DEXDc"/>
    <property type="match status" value="1"/>
</dbReference>
<proteinExistence type="predicted"/>
<dbReference type="InterPro" id="IPR027417">
    <property type="entry name" value="P-loop_NTPase"/>
</dbReference>
<dbReference type="InterPro" id="IPR002464">
    <property type="entry name" value="DNA/RNA_helicase_DEAH_CS"/>
</dbReference>
<dbReference type="GO" id="GO:0031380">
    <property type="term" value="C:nuclear RNA-directed RNA polymerase complex"/>
    <property type="evidence" value="ECO:0007669"/>
    <property type="project" value="TreeGrafter"/>
</dbReference>
<evidence type="ECO:0000256" key="2">
    <source>
        <dbReference type="ARBA" id="ARBA00022801"/>
    </source>
</evidence>
<name>A0A1J1IW76_9DIPT</name>
<keyword evidence="7" id="KW-1185">Reference proteome</keyword>
<evidence type="ECO:0000256" key="1">
    <source>
        <dbReference type="ARBA" id="ARBA00022741"/>
    </source>
</evidence>
<dbReference type="Pfam" id="PF00270">
    <property type="entry name" value="DEAD"/>
    <property type="match status" value="1"/>
</dbReference>
<evidence type="ECO:0000313" key="6">
    <source>
        <dbReference type="EMBL" id="CRL04360.1"/>
    </source>
</evidence>
<dbReference type="SMART" id="SM00490">
    <property type="entry name" value="HELICc"/>
    <property type="match status" value="1"/>
</dbReference>
<evidence type="ECO:0000256" key="3">
    <source>
        <dbReference type="ARBA" id="ARBA00022840"/>
    </source>
</evidence>
<dbReference type="InterPro" id="IPR001650">
    <property type="entry name" value="Helicase_C-like"/>
</dbReference>
<dbReference type="Pfam" id="PF05183">
    <property type="entry name" value="RdRP"/>
    <property type="match status" value="1"/>
</dbReference>
<dbReference type="InterPro" id="IPR014001">
    <property type="entry name" value="Helicase_ATP-bd"/>
</dbReference>
<dbReference type="SUPFAM" id="SSF52540">
    <property type="entry name" value="P-loop containing nucleoside triphosphate hydrolases"/>
    <property type="match status" value="1"/>
</dbReference>
<dbReference type="GO" id="GO:0005524">
    <property type="term" value="F:ATP binding"/>
    <property type="evidence" value="ECO:0007669"/>
    <property type="project" value="UniProtKB-KW"/>
</dbReference>